<keyword evidence="4" id="KW-0539">Nucleus</keyword>
<sequence length="407" mass="45603">MPARRSYRAPSRNGCYGCRNRQIKCPKEHPQCSHCTSDNIICQYISSSSSLVWPRVKSRSTTPTIPPARTTTSQSQPNTRIYAQYRLVMDHSISPCPPPGGELNIQDLELMMQWCTTTYRSVSRNSTVEGIWQGVVPREAMRHPFLMHGILALSALHLASATSSNTGASKEDYLRTAKSHQQQAVAGLAKVADHLDRSNCNAAFALSSIMVVFAFAFQGNPIPTVNTQSNALDALMDIFQFTRGSIDVQGEIIEWVADGEFSALLEYDNSQPKMPDTSRLAIMSLSRRNTNLAIKDPTHEKDVYDATINHLGFSLDKLARGGETMIIAFQWIFRIPSRYVELVRERKPFALAILAHYAVIIHSLRGHWWIGEWGTRLIRDIGQHLDAGWRESISWVIDATGCYIPPV</sequence>
<keyword evidence="3" id="KW-0804">Transcription</keyword>
<dbReference type="GO" id="GO:0003677">
    <property type="term" value="F:DNA binding"/>
    <property type="evidence" value="ECO:0007669"/>
    <property type="project" value="UniProtKB-KW"/>
</dbReference>
<dbReference type="SUPFAM" id="SSF57701">
    <property type="entry name" value="Zn2/Cys6 DNA-binding domain"/>
    <property type="match status" value="1"/>
</dbReference>
<dbReference type="InterPro" id="IPR036864">
    <property type="entry name" value="Zn2-C6_fun-type_DNA-bd_sf"/>
</dbReference>
<name>A0A2V5IM27_ASPV1</name>
<dbReference type="InterPro" id="IPR001138">
    <property type="entry name" value="Zn2Cys6_DnaBD"/>
</dbReference>
<proteinExistence type="predicted"/>
<dbReference type="Gene3D" id="4.10.240.10">
    <property type="entry name" value="Zn(2)-C6 fungal-type DNA-binding domain"/>
    <property type="match status" value="1"/>
</dbReference>
<dbReference type="InterPro" id="IPR053157">
    <property type="entry name" value="Sterol_Uptake_Regulator"/>
</dbReference>
<dbReference type="EMBL" id="KZ825122">
    <property type="protein sequence ID" value="PYI20896.1"/>
    <property type="molecule type" value="Genomic_DNA"/>
</dbReference>
<reference evidence="6 7" key="1">
    <citation type="submission" date="2018-02" db="EMBL/GenBank/DDBJ databases">
        <title>The genomes of Aspergillus section Nigri reveals drivers in fungal speciation.</title>
        <authorList>
            <consortium name="DOE Joint Genome Institute"/>
            <person name="Vesth T.C."/>
            <person name="Nybo J."/>
            <person name="Theobald S."/>
            <person name="Brandl J."/>
            <person name="Frisvad J.C."/>
            <person name="Nielsen K.F."/>
            <person name="Lyhne E.K."/>
            <person name="Kogle M.E."/>
            <person name="Kuo A."/>
            <person name="Riley R."/>
            <person name="Clum A."/>
            <person name="Nolan M."/>
            <person name="Lipzen A."/>
            <person name="Salamov A."/>
            <person name="Henrissat B."/>
            <person name="Wiebenga A."/>
            <person name="De vries R.P."/>
            <person name="Grigoriev I.V."/>
            <person name="Mortensen U.H."/>
            <person name="Andersen M.R."/>
            <person name="Baker S.E."/>
        </authorList>
    </citation>
    <scope>NUCLEOTIDE SEQUENCE [LARGE SCALE GENOMIC DNA]</scope>
    <source>
        <strain evidence="6 7">CBS 115571</strain>
    </source>
</reference>
<keyword evidence="7" id="KW-1185">Reference proteome</keyword>
<dbReference type="OMA" id="WMGEWGA"/>
<dbReference type="PROSITE" id="PS50048">
    <property type="entry name" value="ZN2_CY6_FUNGAL_2"/>
    <property type="match status" value="1"/>
</dbReference>
<evidence type="ECO:0000313" key="7">
    <source>
        <dbReference type="Proteomes" id="UP000249829"/>
    </source>
</evidence>
<keyword evidence="1" id="KW-0805">Transcription regulation</keyword>
<feature type="domain" description="Zn(2)-C6 fungal-type" evidence="5">
    <location>
        <begin position="14"/>
        <end position="44"/>
    </location>
</feature>
<dbReference type="Pfam" id="PF11951">
    <property type="entry name" value="Fungal_trans_2"/>
    <property type="match status" value="1"/>
</dbReference>
<dbReference type="GO" id="GO:0001228">
    <property type="term" value="F:DNA-binding transcription activator activity, RNA polymerase II-specific"/>
    <property type="evidence" value="ECO:0007669"/>
    <property type="project" value="TreeGrafter"/>
</dbReference>
<gene>
    <name evidence="6" type="ORF">BO99DRAFT_421359</name>
</gene>
<dbReference type="PROSITE" id="PS00463">
    <property type="entry name" value="ZN2_CY6_FUNGAL_1"/>
    <property type="match status" value="1"/>
</dbReference>
<evidence type="ECO:0000256" key="3">
    <source>
        <dbReference type="ARBA" id="ARBA00023163"/>
    </source>
</evidence>
<evidence type="ECO:0000256" key="1">
    <source>
        <dbReference type="ARBA" id="ARBA00023015"/>
    </source>
</evidence>
<dbReference type="InterPro" id="IPR021858">
    <property type="entry name" value="Fun_TF"/>
</dbReference>
<accession>A0A2V5IM27</accession>
<organism evidence="6 7">
    <name type="scientific">Aspergillus violaceofuscus (strain CBS 115571)</name>
    <dbReference type="NCBI Taxonomy" id="1450538"/>
    <lineage>
        <taxon>Eukaryota</taxon>
        <taxon>Fungi</taxon>
        <taxon>Dikarya</taxon>
        <taxon>Ascomycota</taxon>
        <taxon>Pezizomycotina</taxon>
        <taxon>Eurotiomycetes</taxon>
        <taxon>Eurotiomycetidae</taxon>
        <taxon>Eurotiales</taxon>
        <taxon>Aspergillaceae</taxon>
        <taxon>Aspergillus</taxon>
    </lineage>
</organism>
<dbReference type="AlphaFoldDB" id="A0A2V5IM27"/>
<dbReference type="PANTHER" id="PTHR47784">
    <property type="entry name" value="STEROL UPTAKE CONTROL PROTEIN 2"/>
    <property type="match status" value="1"/>
</dbReference>
<dbReference type="SMART" id="SM00066">
    <property type="entry name" value="GAL4"/>
    <property type="match status" value="1"/>
</dbReference>
<dbReference type="Proteomes" id="UP000249829">
    <property type="component" value="Unassembled WGS sequence"/>
</dbReference>
<dbReference type="PANTHER" id="PTHR47784:SF13">
    <property type="entry name" value="ZN(II)2CYS6 TRANSCRIPTION FACTOR (EUROFUNG)"/>
    <property type="match status" value="1"/>
</dbReference>
<dbReference type="Pfam" id="PF00172">
    <property type="entry name" value="Zn_clus"/>
    <property type="match status" value="1"/>
</dbReference>
<protein>
    <submittedName>
        <fullName evidence="6">Zn(II)2Cys6 transcription factor</fullName>
    </submittedName>
</protein>
<evidence type="ECO:0000313" key="6">
    <source>
        <dbReference type="EMBL" id="PYI20896.1"/>
    </source>
</evidence>
<evidence type="ECO:0000256" key="4">
    <source>
        <dbReference type="ARBA" id="ARBA00023242"/>
    </source>
</evidence>
<dbReference type="GO" id="GO:0008270">
    <property type="term" value="F:zinc ion binding"/>
    <property type="evidence" value="ECO:0007669"/>
    <property type="project" value="InterPro"/>
</dbReference>
<evidence type="ECO:0000259" key="5">
    <source>
        <dbReference type="PROSITE" id="PS50048"/>
    </source>
</evidence>
<dbReference type="CDD" id="cd00067">
    <property type="entry name" value="GAL4"/>
    <property type="match status" value="1"/>
</dbReference>
<dbReference type="STRING" id="1450538.A0A2V5IM27"/>
<keyword evidence="2" id="KW-0238">DNA-binding</keyword>
<evidence type="ECO:0000256" key="2">
    <source>
        <dbReference type="ARBA" id="ARBA00023125"/>
    </source>
</evidence>